<dbReference type="EC" id="3.4.22.53" evidence="5"/>
<evidence type="ECO:0000256" key="14">
    <source>
        <dbReference type="PROSITE-ProRule" id="PRU00239"/>
    </source>
</evidence>
<evidence type="ECO:0000256" key="12">
    <source>
        <dbReference type="ARBA" id="ARBA00022837"/>
    </source>
</evidence>
<evidence type="ECO:0000313" key="18">
    <source>
        <dbReference type="Ensembl" id="ENSLCAP00010004789.1"/>
    </source>
</evidence>
<dbReference type="InterPro" id="IPR022683">
    <property type="entry name" value="Calpain_III"/>
</dbReference>
<dbReference type="CDD" id="cd00044">
    <property type="entry name" value="CysPc"/>
    <property type="match status" value="1"/>
</dbReference>
<dbReference type="InterPro" id="IPR000169">
    <property type="entry name" value="Pept_cys_AS"/>
</dbReference>
<comment type="similarity">
    <text evidence="4">Belongs to the peptidase C2 family.</text>
</comment>
<dbReference type="SMART" id="SM00230">
    <property type="entry name" value="CysPc"/>
    <property type="match status" value="1"/>
</dbReference>
<comment type="catalytic activity">
    <reaction evidence="1">
        <text>Broad endopeptidase specificity.</text>
        <dbReference type="EC" id="3.4.22.53"/>
    </reaction>
</comment>
<dbReference type="PRINTS" id="PR00704">
    <property type="entry name" value="CALPAIN"/>
</dbReference>
<feature type="active site" evidence="14">
    <location>
        <position position="275"/>
    </location>
</feature>
<evidence type="ECO:0000256" key="3">
    <source>
        <dbReference type="ARBA" id="ARBA00004496"/>
    </source>
</evidence>
<dbReference type="GO" id="GO:0004198">
    <property type="term" value="F:calcium-dependent cysteine-type endopeptidase activity"/>
    <property type="evidence" value="ECO:0007669"/>
    <property type="project" value="UniProtKB-EC"/>
</dbReference>
<evidence type="ECO:0000256" key="4">
    <source>
        <dbReference type="ARBA" id="ARBA00007623"/>
    </source>
</evidence>
<proteinExistence type="inferred from homology"/>
<evidence type="ECO:0000256" key="13">
    <source>
        <dbReference type="PIRSR" id="PIRSR622684-1"/>
    </source>
</evidence>
<dbReference type="SUPFAM" id="SSF49758">
    <property type="entry name" value="Calpain large subunit, middle domain (domain III)"/>
    <property type="match status" value="1"/>
</dbReference>
<dbReference type="InterPro" id="IPR002048">
    <property type="entry name" value="EF_hand_dom"/>
</dbReference>
<dbReference type="Gene3D" id="3.90.70.10">
    <property type="entry name" value="Cysteine proteinases"/>
    <property type="match status" value="1"/>
</dbReference>
<keyword evidence="6" id="KW-0963">Cytoplasm</keyword>
<feature type="domain" description="Calpain catalytic" evidence="16">
    <location>
        <begin position="45"/>
        <end position="329"/>
    </location>
</feature>
<dbReference type="PANTHER" id="PTHR10183">
    <property type="entry name" value="CALPAIN"/>
    <property type="match status" value="1"/>
</dbReference>
<keyword evidence="8" id="KW-0479">Metal-binding</keyword>
<dbReference type="PANTHER" id="PTHR10183:SF409">
    <property type="entry name" value="CALPAIN-8"/>
    <property type="match status" value="1"/>
</dbReference>
<dbReference type="InterPro" id="IPR038765">
    <property type="entry name" value="Papain-like_cys_pep_sf"/>
</dbReference>
<evidence type="ECO:0000256" key="1">
    <source>
        <dbReference type="ARBA" id="ARBA00001223"/>
    </source>
</evidence>
<dbReference type="Gene3D" id="2.60.120.380">
    <property type="match status" value="1"/>
</dbReference>
<dbReference type="InterPro" id="IPR001300">
    <property type="entry name" value="Peptidase_C2_calpain_cat"/>
</dbReference>
<dbReference type="CDD" id="cd00214">
    <property type="entry name" value="Calpain_III"/>
    <property type="match status" value="1"/>
</dbReference>
<evidence type="ECO:0000259" key="17">
    <source>
        <dbReference type="PROSITE" id="PS50222"/>
    </source>
</evidence>
<keyword evidence="9" id="KW-0677">Repeat</keyword>
<feature type="region of interest" description="Disordered" evidence="15">
    <location>
        <begin position="1"/>
        <end position="22"/>
    </location>
</feature>
<evidence type="ECO:0000256" key="8">
    <source>
        <dbReference type="ARBA" id="ARBA00022723"/>
    </source>
</evidence>
<keyword evidence="19" id="KW-1185">Reference proteome</keyword>
<evidence type="ECO:0000256" key="9">
    <source>
        <dbReference type="ARBA" id="ARBA00022737"/>
    </source>
</evidence>
<dbReference type="Proteomes" id="UP000314980">
    <property type="component" value="Unassembled WGS sequence"/>
</dbReference>
<evidence type="ECO:0000313" key="19">
    <source>
        <dbReference type="Proteomes" id="UP000314980"/>
    </source>
</evidence>
<evidence type="ECO:0000256" key="6">
    <source>
        <dbReference type="ARBA" id="ARBA00022490"/>
    </source>
</evidence>
<dbReference type="InterPro" id="IPR011992">
    <property type="entry name" value="EF-hand-dom_pair"/>
</dbReference>
<dbReference type="GO" id="GO:0005737">
    <property type="term" value="C:cytoplasm"/>
    <property type="evidence" value="ECO:0007669"/>
    <property type="project" value="UniProtKB-SubCell"/>
</dbReference>
<keyword evidence="12" id="KW-0106">Calcium</keyword>
<keyword evidence="7 14" id="KW-0645">Protease</keyword>
<dbReference type="Pfam" id="PF01067">
    <property type="entry name" value="Calpain_III"/>
    <property type="match status" value="1"/>
</dbReference>
<comment type="cofactor">
    <cofactor evidence="2">
        <name>Ca(2+)</name>
        <dbReference type="ChEBI" id="CHEBI:29108"/>
    </cofactor>
</comment>
<evidence type="ECO:0000259" key="16">
    <source>
        <dbReference type="PROSITE" id="PS50203"/>
    </source>
</evidence>
<evidence type="ECO:0000256" key="7">
    <source>
        <dbReference type="ARBA" id="ARBA00022670"/>
    </source>
</evidence>
<dbReference type="Ensembl" id="ENSLCAT00010004914.1">
    <property type="protein sequence ID" value="ENSLCAP00010004789.1"/>
    <property type="gene ID" value="ENSLCAG00010002165.1"/>
</dbReference>
<feature type="domain" description="EF-hand" evidence="17">
    <location>
        <begin position="567"/>
        <end position="602"/>
    </location>
</feature>
<dbReference type="GO" id="GO:0006508">
    <property type="term" value="P:proteolysis"/>
    <property type="evidence" value="ECO:0007669"/>
    <property type="project" value="UniProtKB-KW"/>
</dbReference>
<dbReference type="PROSITE" id="PS00139">
    <property type="entry name" value="THIOL_PROTEASE_CYS"/>
    <property type="match status" value="1"/>
</dbReference>
<reference evidence="18" key="3">
    <citation type="submission" date="2025-09" db="UniProtKB">
        <authorList>
            <consortium name="Ensembl"/>
        </authorList>
    </citation>
    <scope>IDENTIFICATION</scope>
</reference>
<dbReference type="GeneTree" id="ENSGT00940000154784"/>
<dbReference type="InterPro" id="IPR022682">
    <property type="entry name" value="Calpain_domain_III"/>
</dbReference>
<dbReference type="InterPro" id="IPR018247">
    <property type="entry name" value="EF_Hand_1_Ca_BS"/>
</dbReference>
<sequence length="683" mass="76982">MTSTADRLARQQKREQGIGTNEHAVKFSQQDYESLRRQCLESGRLFEDSVFPAERKSLGYNDLGPYSSKTRGVVWKRPTELCSNPKFIDDGATRTDICQGVLGDCWLLAAIASLTLDHQILARVVPPGQSFTEDYAGIFHFQFWQFGEWVDVVVDDRLPTRDGKLLFVHSAEGSEFWSALLEKAYAKLNGCYEALAGGNTIEGFEDFTGGIAEIYTFDKAPSNLFQIIKRALHLGSLLGCAIDITSSYETEAVTALKLVKGHAYSVTGAEEVQFNWSALGTRGARSSEWDYISRDEKQNLNHVAEDGEFWMAYSDFIRHFSRLEICNLTPDTLMSDSVGYWNHQQFEGMWRIGATAGGCRNHAATFSSNPQFVVRLEDVDDDPLDGEDGCTFLVGLMQKDGRQKKRLAQDLETIGFAIYEYKGQSNVHLGPDVLLRQRAVAMSSTFINMREVCDRFKLPPGEYVIIPSTFHPHKNGSFILRVFSEKQAEISESDVDPHFKHLFKQIAGDDMEVSVFELVQILDNVVSHRSDIKTNGFSLETGRLIVSLLDKDESATLGLLEFHLLWNKIQKYLEIFKNHDTDNSGTMSSHEMRGAAMEAGFQVNSAVLQAIVSRYADAQYAIDFDSFVGCLIKMEMLFKMFKALERDDSGKIELDMQQVCERVTKALIVLFCPLLQWLCLAIY</sequence>
<dbReference type="Gene3D" id="1.10.238.10">
    <property type="entry name" value="EF-hand"/>
    <property type="match status" value="1"/>
</dbReference>
<dbReference type="InterPro" id="IPR036213">
    <property type="entry name" value="Calpain_III_sf"/>
</dbReference>
<dbReference type="PROSITE" id="PS50203">
    <property type="entry name" value="CALPAIN_CAT"/>
    <property type="match status" value="1"/>
</dbReference>
<feature type="compositionally biased region" description="Basic and acidic residues" evidence="15">
    <location>
        <begin position="7"/>
        <end position="16"/>
    </location>
</feature>
<comment type="subcellular location">
    <subcellularLocation>
        <location evidence="3">Cytoplasm</location>
    </subcellularLocation>
</comment>
<evidence type="ECO:0000256" key="10">
    <source>
        <dbReference type="ARBA" id="ARBA00022801"/>
    </source>
</evidence>
<dbReference type="FunFam" id="1.10.238.10:FF:000099">
    <property type="entry name" value="calpain-2 catalytic subunit"/>
    <property type="match status" value="1"/>
</dbReference>
<dbReference type="PROSITE" id="PS00018">
    <property type="entry name" value="EF_HAND_1"/>
    <property type="match status" value="1"/>
</dbReference>
<keyword evidence="10 14" id="KW-0378">Hydrolase</keyword>
<dbReference type="PROSITE" id="PS50222">
    <property type="entry name" value="EF_HAND_2"/>
    <property type="match status" value="1"/>
</dbReference>
<evidence type="ECO:0000256" key="11">
    <source>
        <dbReference type="ARBA" id="ARBA00022807"/>
    </source>
</evidence>
<evidence type="ECO:0000256" key="15">
    <source>
        <dbReference type="SAM" id="MobiDB-lite"/>
    </source>
</evidence>
<evidence type="ECO:0000256" key="5">
    <source>
        <dbReference type="ARBA" id="ARBA00012481"/>
    </source>
</evidence>
<dbReference type="GO" id="GO:0005509">
    <property type="term" value="F:calcium ion binding"/>
    <property type="evidence" value="ECO:0007669"/>
    <property type="project" value="InterPro"/>
</dbReference>
<dbReference type="AlphaFoldDB" id="A0A4W6C1R8"/>
<evidence type="ECO:0000256" key="2">
    <source>
        <dbReference type="ARBA" id="ARBA00001913"/>
    </source>
</evidence>
<feature type="active site" evidence="13 14">
    <location>
        <position position="262"/>
    </location>
</feature>
<dbReference type="InterPro" id="IPR033883">
    <property type="entry name" value="C2_III"/>
</dbReference>
<dbReference type="SMART" id="SM00720">
    <property type="entry name" value="calpain_III"/>
    <property type="match status" value="1"/>
</dbReference>
<protein>
    <recommendedName>
        <fullName evidence="5">calpain-2</fullName>
        <ecNumber evidence="5">3.4.22.53</ecNumber>
    </recommendedName>
</protein>
<dbReference type="InterPro" id="IPR022684">
    <property type="entry name" value="Calpain_cysteine_protease"/>
</dbReference>
<dbReference type="FunFam" id="2.60.120.380:FF:000001">
    <property type="entry name" value="Calpain-1 catalytic subunit"/>
    <property type="match status" value="1"/>
</dbReference>
<accession>A0A4W6C1R8</accession>
<name>A0A4W6C1R8_LATCA</name>
<dbReference type="Pfam" id="PF00648">
    <property type="entry name" value="Peptidase_C2"/>
    <property type="match status" value="1"/>
</dbReference>
<keyword evidence="11 14" id="KW-0788">Thiol protease</keyword>
<reference evidence="18" key="2">
    <citation type="submission" date="2025-08" db="UniProtKB">
        <authorList>
            <consortium name="Ensembl"/>
        </authorList>
    </citation>
    <scope>IDENTIFICATION</scope>
</reference>
<organism evidence="18 19">
    <name type="scientific">Lates calcarifer</name>
    <name type="common">Barramundi</name>
    <name type="synonym">Holocentrus calcarifer</name>
    <dbReference type="NCBI Taxonomy" id="8187"/>
    <lineage>
        <taxon>Eukaryota</taxon>
        <taxon>Metazoa</taxon>
        <taxon>Chordata</taxon>
        <taxon>Craniata</taxon>
        <taxon>Vertebrata</taxon>
        <taxon>Euteleostomi</taxon>
        <taxon>Actinopterygii</taxon>
        <taxon>Neopterygii</taxon>
        <taxon>Teleostei</taxon>
        <taxon>Neoteleostei</taxon>
        <taxon>Acanthomorphata</taxon>
        <taxon>Carangaria</taxon>
        <taxon>Carangaria incertae sedis</taxon>
        <taxon>Centropomidae</taxon>
        <taxon>Lates</taxon>
    </lineage>
</organism>
<feature type="active site" evidence="13 14">
    <location>
        <position position="105"/>
    </location>
</feature>
<dbReference type="SUPFAM" id="SSF54001">
    <property type="entry name" value="Cysteine proteinases"/>
    <property type="match status" value="1"/>
</dbReference>
<reference evidence="19" key="1">
    <citation type="submission" date="2015-09" db="EMBL/GenBank/DDBJ databases">
        <authorList>
            <person name="Sai Rama Sridatta P."/>
        </authorList>
    </citation>
    <scope>NUCLEOTIDE SEQUENCE [LARGE SCALE GENOMIC DNA]</scope>
</reference>
<dbReference type="SUPFAM" id="SSF47473">
    <property type="entry name" value="EF-hand"/>
    <property type="match status" value="1"/>
</dbReference>